<name>A0ABX6PTH4_9FIRM</name>
<accession>A0ABX6PTH4</accession>
<gene>
    <name evidence="1" type="ORF">GKP14_00005</name>
</gene>
<evidence type="ECO:0000313" key="1">
    <source>
        <dbReference type="EMBL" id="QKO29550.1"/>
    </source>
</evidence>
<evidence type="ECO:0000313" key="2">
    <source>
        <dbReference type="Proteomes" id="UP000509623"/>
    </source>
</evidence>
<organism evidence="1 2">
    <name type="scientific">Caproicibacterium lactatifermentans</name>
    <dbReference type="NCBI Taxonomy" id="2666138"/>
    <lineage>
        <taxon>Bacteria</taxon>
        <taxon>Bacillati</taxon>
        <taxon>Bacillota</taxon>
        <taxon>Clostridia</taxon>
        <taxon>Eubacteriales</taxon>
        <taxon>Oscillospiraceae</taxon>
        <taxon>Caproicibacterium</taxon>
    </lineage>
</organism>
<dbReference type="Proteomes" id="UP000509623">
    <property type="component" value="Chromosome"/>
</dbReference>
<keyword evidence="2" id="KW-1185">Reference proteome</keyword>
<reference evidence="2" key="1">
    <citation type="submission" date="2019-11" db="EMBL/GenBank/DDBJ databases">
        <authorList>
            <person name="Ren C."/>
            <person name="Wang H."/>
            <person name="Xu Y."/>
        </authorList>
    </citation>
    <scope>NUCLEOTIDE SEQUENCE [LARGE SCALE GENOMIC DNA]</scope>
    <source>
        <strain evidence="2">JNU-WLY1368</strain>
    </source>
</reference>
<sequence length="99" mass="10995">MHKIEITAAHNPFSKLVVDGQDISNLVLDYSVSQKAGEIPIVTLHLDGTDMTLTEHCAFRFPKPVREFLEKLQKNSADPAGAERADKKVISVDELRGNH</sequence>
<dbReference type="EMBL" id="CP046161">
    <property type="protein sequence ID" value="QKO29550.1"/>
    <property type="molecule type" value="Genomic_DNA"/>
</dbReference>
<protein>
    <submittedName>
        <fullName evidence="1">Uncharacterized protein</fullName>
    </submittedName>
</protein>
<proteinExistence type="predicted"/>
<dbReference type="RefSeq" id="WP_086035859.1">
    <property type="nucleotide sequence ID" value="NZ_CP046161.1"/>
</dbReference>